<name>A0A9X3YIH7_9GAMM</name>
<gene>
    <name evidence="1" type="ORF">OD750_006815</name>
</gene>
<keyword evidence="2" id="KW-1185">Reference proteome</keyword>
<sequence length="111" mass="12220">MQNEERVTRMRKLITEAAHVPYEPQRLSVVRHAGECFPLEALSRRAMVKQVALASSRYGLQDDVDVFVALAGCASVGGLSTECLQSLTKWCAETMDRMAYDGYGIDAPPAL</sequence>
<organism evidence="1 2">
    <name type="scientific">Tahibacter soli</name>
    <dbReference type="NCBI Taxonomy" id="2983605"/>
    <lineage>
        <taxon>Bacteria</taxon>
        <taxon>Pseudomonadati</taxon>
        <taxon>Pseudomonadota</taxon>
        <taxon>Gammaproteobacteria</taxon>
        <taxon>Lysobacterales</taxon>
        <taxon>Rhodanobacteraceae</taxon>
        <taxon>Tahibacter</taxon>
    </lineage>
</organism>
<comment type="caution">
    <text evidence="1">The sequence shown here is derived from an EMBL/GenBank/DDBJ whole genome shotgun (WGS) entry which is preliminary data.</text>
</comment>
<dbReference type="AlphaFoldDB" id="A0A9X3YIH7"/>
<evidence type="ECO:0000313" key="1">
    <source>
        <dbReference type="EMBL" id="MDC8012257.1"/>
    </source>
</evidence>
<accession>A0A9X3YIH7</accession>
<dbReference type="Proteomes" id="UP001139971">
    <property type="component" value="Unassembled WGS sequence"/>
</dbReference>
<proteinExistence type="predicted"/>
<protein>
    <submittedName>
        <fullName evidence="1">Uncharacterized protein</fullName>
    </submittedName>
</protein>
<dbReference type="RefSeq" id="WP_263543505.1">
    <property type="nucleotide sequence ID" value="NZ_JAOVZO020000003.1"/>
</dbReference>
<dbReference type="EMBL" id="JAOVZO020000003">
    <property type="protein sequence ID" value="MDC8012257.1"/>
    <property type="molecule type" value="Genomic_DNA"/>
</dbReference>
<evidence type="ECO:0000313" key="2">
    <source>
        <dbReference type="Proteomes" id="UP001139971"/>
    </source>
</evidence>
<reference evidence="1" key="1">
    <citation type="submission" date="2023-02" db="EMBL/GenBank/DDBJ databases">
        <title>Tahibacter soli sp. nov. isolated from soil.</title>
        <authorList>
            <person name="Baek J.H."/>
            <person name="Lee J.K."/>
            <person name="Choi D.G."/>
            <person name="Jeon C.O."/>
        </authorList>
    </citation>
    <scope>NUCLEOTIDE SEQUENCE</scope>
    <source>
        <strain evidence="1">BL</strain>
    </source>
</reference>